<dbReference type="PANTHER" id="PTHR43797">
    <property type="entry name" value="HOMOCYSTEINE/CYSTEINE SYNTHASE"/>
    <property type="match status" value="1"/>
</dbReference>
<dbReference type="GO" id="GO:0047982">
    <property type="term" value="F:homocysteine desulfhydrase activity"/>
    <property type="evidence" value="ECO:0007669"/>
    <property type="project" value="UniProtKB-EC"/>
</dbReference>
<dbReference type="OrthoDB" id="9780685at2"/>
<dbReference type="GO" id="GO:0004124">
    <property type="term" value="F:cysteine synthase activity"/>
    <property type="evidence" value="ECO:0007669"/>
    <property type="project" value="TreeGrafter"/>
</dbReference>
<dbReference type="FunFam" id="3.40.640.10:FF:000046">
    <property type="entry name" value="Cystathionine gamma-lyase"/>
    <property type="match status" value="1"/>
</dbReference>
<dbReference type="AlphaFoldDB" id="A0A2M9BWI5"/>
<evidence type="ECO:0000313" key="12">
    <source>
        <dbReference type="Proteomes" id="UP000230161"/>
    </source>
</evidence>
<evidence type="ECO:0000313" key="11">
    <source>
        <dbReference type="EMBL" id="PJJ62323.1"/>
    </source>
</evidence>
<keyword evidence="4 9" id="KW-0663">Pyridoxal phosphate</keyword>
<dbReference type="GO" id="GO:0018826">
    <property type="term" value="F:methionine gamma-lyase activity"/>
    <property type="evidence" value="ECO:0007669"/>
    <property type="project" value="UniProtKB-EC"/>
</dbReference>
<dbReference type="InterPro" id="IPR000277">
    <property type="entry name" value="Cys/Met-Metab_PyrdxlP-dep_enz"/>
</dbReference>
<reference evidence="11 12" key="1">
    <citation type="submission" date="2017-11" db="EMBL/GenBank/DDBJ databases">
        <title>Genomic Encyclopedia of Archaeal and Bacterial Type Strains, Phase II (KMG-II): From Individual Species to Whole Genera.</title>
        <authorList>
            <person name="Goeker M."/>
        </authorList>
    </citation>
    <scope>NUCLEOTIDE SEQUENCE [LARGE SCALE GENOMIC DNA]</scope>
    <source>
        <strain evidence="11 12">DSM 25625</strain>
    </source>
</reference>
<dbReference type="GO" id="GO:0003961">
    <property type="term" value="F:O-acetylhomoserine aminocarboxypropyltransferase activity"/>
    <property type="evidence" value="ECO:0007669"/>
    <property type="project" value="TreeGrafter"/>
</dbReference>
<evidence type="ECO:0000256" key="2">
    <source>
        <dbReference type="ARBA" id="ARBA00009077"/>
    </source>
</evidence>
<evidence type="ECO:0000256" key="7">
    <source>
        <dbReference type="ARBA" id="ARBA00048780"/>
    </source>
</evidence>
<evidence type="ECO:0000256" key="5">
    <source>
        <dbReference type="ARBA" id="ARBA00047175"/>
    </source>
</evidence>
<name>A0A2M9BWI5_9MICO</name>
<dbReference type="RefSeq" id="WP_100344898.1">
    <property type="nucleotide sequence ID" value="NZ_PGFB01000003.1"/>
</dbReference>
<keyword evidence="12" id="KW-1185">Reference proteome</keyword>
<gene>
    <name evidence="11" type="ORF">CLV54_2123</name>
</gene>
<evidence type="ECO:0000256" key="3">
    <source>
        <dbReference type="ARBA" id="ARBA00022679"/>
    </source>
</evidence>
<dbReference type="Gene3D" id="3.40.640.10">
    <property type="entry name" value="Type I PLP-dependent aspartate aminotransferase-like (Major domain)"/>
    <property type="match status" value="1"/>
</dbReference>
<comment type="caution">
    <text evidence="11">The sequence shown here is derived from an EMBL/GenBank/DDBJ whole genome shotgun (WGS) entry which is preliminary data.</text>
</comment>
<comment type="catalytic activity">
    <reaction evidence="8">
        <text>L-methionine + H2O = methanethiol + 2-oxobutanoate + NH4(+)</text>
        <dbReference type="Rhea" id="RHEA:23800"/>
        <dbReference type="ChEBI" id="CHEBI:15377"/>
        <dbReference type="ChEBI" id="CHEBI:16007"/>
        <dbReference type="ChEBI" id="CHEBI:16763"/>
        <dbReference type="ChEBI" id="CHEBI:28938"/>
        <dbReference type="ChEBI" id="CHEBI:57844"/>
        <dbReference type="EC" id="4.4.1.11"/>
    </reaction>
    <physiologicalReaction direction="left-to-right" evidence="8">
        <dbReference type="Rhea" id="RHEA:23801"/>
    </physiologicalReaction>
</comment>
<comment type="cofactor">
    <cofactor evidence="1 10">
        <name>pyridoxal 5'-phosphate</name>
        <dbReference type="ChEBI" id="CHEBI:597326"/>
    </cofactor>
</comment>
<dbReference type="Gene3D" id="3.90.1150.10">
    <property type="entry name" value="Aspartate Aminotransferase, domain 1"/>
    <property type="match status" value="1"/>
</dbReference>
<evidence type="ECO:0000256" key="4">
    <source>
        <dbReference type="ARBA" id="ARBA00022898"/>
    </source>
</evidence>
<dbReference type="PIRSF" id="PIRSF001434">
    <property type="entry name" value="CGS"/>
    <property type="match status" value="1"/>
</dbReference>
<organism evidence="11 12">
    <name type="scientific">Compostimonas suwonensis</name>
    <dbReference type="NCBI Taxonomy" id="1048394"/>
    <lineage>
        <taxon>Bacteria</taxon>
        <taxon>Bacillati</taxon>
        <taxon>Actinomycetota</taxon>
        <taxon>Actinomycetes</taxon>
        <taxon>Micrococcales</taxon>
        <taxon>Microbacteriaceae</taxon>
        <taxon>Compostimonas</taxon>
    </lineage>
</organism>
<dbReference type="Pfam" id="PF01053">
    <property type="entry name" value="Cys_Met_Meta_PP"/>
    <property type="match status" value="1"/>
</dbReference>
<evidence type="ECO:0000256" key="9">
    <source>
        <dbReference type="PIRSR" id="PIRSR001434-2"/>
    </source>
</evidence>
<evidence type="ECO:0000256" key="10">
    <source>
        <dbReference type="RuleBase" id="RU362118"/>
    </source>
</evidence>
<dbReference type="PANTHER" id="PTHR43797:SF2">
    <property type="entry name" value="HOMOCYSTEINE_CYSTEINE SYNTHASE"/>
    <property type="match status" value="1"/>
</dbReference>
<dbReference type="GO" id="GO:0005737">
    <property type="term" value="C:cytoplasm"/>
    <property type="evidence" value="ECO:0007669"/>
    <property type="project" value="TreeGrafter"/>
</dbReference>
<sequence length="434" mass="46272">MTSKPTPVHDFETRQIHAGAIVDSQVGARIGPVYQTAGYLFSSFDDAEARFAGTTAANVYSRSDNPTNAAAARRLADLEGGVAGVLVGSGQAAIAATLFALASQGDHILATANLYEGTRQMFQGSLARQGLVVEYVPESASDEEWASKVTERTRAIYTETIPNPKNTVVDLERLAGVAHRAGVPLVVDSTVATPYLCRPLEWGADIVIHSTSKWLAGHGSVIGGAVIDGGRFDWAANAERFPQLTESPRPGVGSFVERFGASAFSVYLRSVIVLEYGPTVPPTSTFLLLHGVETLSVRMDRHVANAQVVAEWLDAHPAVAGVDYPGLPSNPYHERAKKYLPKGAGSIVSFDLAGGRPAARRFIDALSLISNMTHIGDVRTLALHTGSTIHGRLTEEERLDAGITPGLIRLSIGLESARDIIGDLEQALQRATEE</sequence>
<dbReference type="InterPro" id="IPR015422">
    <property type="entry name" value="PyrdxlP-dep_Trfase_small"/>
</dbReference>
<dbReference type="EMBL" id="PGFB01000003">
    <property type="protein sequence ID" value="PJJ62323.1"/>
    <property type="molecule type" value="Genomic_DNA"/>
</dbReference>
<accession>A0A2M9BWI5</accession>
<protein>
    <recommendedName>
        <fullName evidence="5">homocysteine desulfhydrase</fullName>
        <ecNumber evidence="5">4.4.1.2</ecNumber>
    </recommendedName>
    <alternativeName>
        <fullName evidence="6">Homocysteine desulfhydrase</fullName>
    </alternativeName>
</protein>
<dbReference type="CDD" id="cd00614">
    <property type="entry name" value="CGS_like"/>
    <property type="match status" value="1"/>
</dbReference>
<comment type="similarity">
    <text evidence="2 10">Belongs to the trans-sulfuration enzymes family.</text>
</comment>
<dbReference type="GO" id="GO:0006535">
    <property type="term" value="P:cysteine biosynthetic process from serine"/>
    <property type="evidence" value="ECO:0007669"/>
    <property type="project" value="TreeGrafter"/>
</dbReference>
<dbReference type="GO" id="GO:0019346">
    <property type="term" value="P:transsulfuration"/>
    <property type="evidence" value="ECO:0007669"/>
    <property type="project" value="InterPro"/>
</dbReference>
<dbReference type="GO" id="GO:0071269">
    <property type="term" value="P:L-homocysteine biosynthetic process"/>
    <property type="evidence" value="ECO:0007669"/>
    <property type="project" value="TreeGrafter"/>
</dbReference>
<dbReference type="GO" id="GO:0030170">
    <property type="term" value="F:pyridoxal phosphate binding"/>
    <property type="evidence" value="ECO:0007669"/>
    <property type="project" value="InterPro"/>
</dbReference>
<dbReference type="SUPFAM" id="SSF53383">
    <property type="entry name" value="PLP-dependent transferases"/>
    <property type="match status" value="1"/>
</dbReference>
<keyword evidence="3" id="KW-0808">Transferase</keyword>
<dbReference type="Proteomes" id="UP000230161">
    <property type="component" value="Unassembled WGS sequence"/>
</dbReference>
<evidence type="ECO:0000256" key="6">
    <source>
        <dbReference type="ARBA" id="ARBA00047199"/>
    </source>
</evidence>
<evidence type="ECO:0000256" key="1">
    <source>
        <dbReference type="ARBA" id="ARBA00001933"/>
    </source>
</evidence>
<feature type="modified residue" description="N6-(pyridoxal phosphate)lysine" evidence="9">
    <location>
        <position position="213"/>
    </location>
</feature>
<keyword evidence="11" id="KW-0456">Lyase</keyword>
<dbReference type="InterPro" id="IPR015421">
    <property type="entry name" value="PyrdxlP-dep_Trfase_major"/>
</dbReference>
<proteinExistence type="inferred from homology"/>
<comment type="catalytic activity">
    <reaction evidence="7">
        <text>L-homocysteine + H2O = 2-oxobutanoate + hydrogen sulfide + NH4(+) + H(+)</text>
        <dbReference type="Rhea" id="RHEA:14501"/>
        <dbReference type="ChEBI" id="CHEBI:15377"/>
        <dbReference type="ChEBI" id="CHEBI:15378"/>
        <dbReference type="ChEBI" id="CHEBI:16763"/>
        <dbReference type="ChEBI" id="CHEBI:28938"/>
        <dbReference type="ChEBI" id="CHEBI:29919"/>
        <dbReference type="ChEBI" id="CHEBI:58199"/>
        <dbReference type="EC" id="4.4.1.2"/>
    </reaction>
    <physiologicalReaction direction="left-to-right" evidence="7">
        <dbReference type="Rhea" id="RHEA:14502"/>
    </physiologicalReaction>
</comment>
<evidence type="ECO:0000256" key="8">
    <source>
        <dbReference type="ARBA" id="ARBA00052699"/>
    </source>
</evidence>
<dbReference type="EC" id="4.4.1.2" evidence="5"/>
<dbReference type="InterPro" id="IPR006235">
    <property type="entry name" value="OAc-hSer/O-AcSer_sulfhydrylase"/>
</dbReference>
<dbReference type="InterPro" id="IPR015424">
    <property type="entry name" value="PyrdxlP-dep_Trfase"/>
</dbReference>